<dbReference type="GO" id="GO:0004029">
    <property type="term" value="F:aldehyde dehydrogenase (NAD+) activity"/>
    <property type="evidence" value="ECO:0007669"/>
    <property type="project" value="TreeGrafter"/>
</dbReference>
<evidence type="ECO:0000313" key="2">
    <source>
        <dbReference type="EMBL" id="NNG40454.1"/>
    </source>
</evidence>
<dbReference type="Pfam" id="PF01370">
    <property type="entry name" value="Epimerase"/>
    <property type="match status" value="1"/>
</dbReference>
<protein>
    <submittedName>
        <fullName evidence="2">SDR family oxidoreductase</fullName>
    </submittedName>
</protein>
<dbReference type="PANTHER" id="PTHR48079:SF6">
    <property type="entry name" value="NAD(P)-BINDING DOMAIN-CONTAINING PROTEIN-RELATED"/>
    <property type="match status" value="1"/>
</dbReference>
<keyword evidence="3" id="KW-1185">Reference proteome</keyword>
<accession>A0A849AHY3</accession>
<evidence type="ECO:0000259" key="1">
    <source>
        <dbReference type="Pfam" id="PF01370"/>
    </source>
</evidence>
<comment type="caution">
    <text evidence="2">The sequence shown here is derived from an EMBL/GenBank/DDBJ whole genome shotgun (WGS) entry which is preliminary data.</text>
</comment>
<gene>
    <name evidence="2" type="ORF">HJ588_14390</name>
</gene>
<dbReference type="CDD" id="cd05262">
    <property type="entry name" value="SDR_a7"/>
    <property type="match status" value="1"/>
</dbReference>
<dbReference type="InterPro" id="IPR051783">
    <property type="entry name" value="NAD(P)-dependent_oxidoreduct"/>
</dbReference>
<dbReference type="PANTHER" id="PTHR48079">
    <property type="entry name" value="PROTEIN YEEZ"/>
    <property type="match status" value="1"/>
</dbReference>
<dbReference type="RefSeq" id="WP_171156738.1">
    <property type="nucleotide sequence ID" value="NZ_JABENB010000002.1"/>
</dbReference>
<dbReference type="GO" id="GO:0005737">
    <property type="term" value="C:cytoplasm"/>
    <property type="evidence" value="ECO:0007669"/>
    <property type="project" value="TreeGrafter"/>
</dbReference>
<dbReference type="Proteomes" id="UP000557772">
    <property type="component" value="Unassembled WGS sequence"/>
</dbReference>
<dbReference type="InterPro" id="IPR036291">
    <property type="entry name" value="NAD(P)-bd_dom_sf"/>
</dbReference>
<dbReference type="SUPFAM" id="SSF51735">
    <property type="entry name" value="NAD(P)-binding Rossmann-fold domains"/>
    <property type="match status" value="1"/>
</dbReference>
<evidence type="ECO:0000313" key="3">
    <source>
        <dbReference type="Proteomes" id="UP000557772"/>
    </source>
</evidence>
<feature type="domain" description="NAD-dependent epimerase/dehydratase" evidence="1">
    <location>
        <begin position="3"/>
        <end position="213"/>
    </location>
</feature>
<name>A0A849AHY3_9MICO</name>
<dbReference type="EMBL" id="JABENB010000002">
    <property type="protein sequence ID" value="NNG40454.1"/>
    <property type="molecule type" value="Genomic_DNA"/>
</dbReference>
<dbReference type="InterPro" id="IPR001509">
    <property type="entry name" value="Epimerase_deHydtase"/>
</dbReference>
<dbReference type="AlphaFoldDB" id="A0A849AHY3"/>
<reference evidence="2 3" key="1">
    <citation type="submission" date="2020-05" db="EMBL/GenBank/DDBJ databases">
        <title>Flexivirga sp. ID2601S isolated from air conditioner.</title>
        <authorList>
            <person name="Kim D.H."/>
        </authorList>
    </citation>
    <scope>NUCLEOTIDE SEQUENCE [LARGE SCALE GENOMIC DNA]</scope>
    <source>
        <strain evidence="2 3">ID2601S</strain>
    </source>
</reference>
<sequence>MRIFVTGASGWVGSALVPELQAAGHSVVGLARSGSAASSLADRDVEVVRADMTDLAAMSAAARDADAVIHLAFNHDFSHMQESVAEDAALIAAFGDALEGTGKALTIASGTPAIPGQVATEHDRAAAGTPASGRDDNGYAVLALADRGVRSSVVRLPRSVHGAGEQHGFISRLSELARTSSVSGYVADGTQRWPAVHVLDAAVLFRLAIEQAEPGTMLHAVGDEGVPTRQIAALLGAQLGVPTAERPAPDFGFLGGLLSIDQPASASWTREALGWEPTHPSLVEDIEAGHYTT</sequence>
<dbReference type="Gene3D" id="3.40.50.720">
    <property type="entry name" value="NAD(P)-binding Rossmann-like Domain"/>
    <property type="match status" value="1"/>
</dbReference>
<organism evidence="2 3">
    <name type="scientific">Flexivirga aerilata</name>
    <dbReference type="NCBI Taxonomy" id="1656889"/>
    <lineage>
        <taxon>Bacteria</taxon>
        <taxon>Bacillati</taxon>
        <taxon>Actinomycetota</taxon>
        <taxon>Actinomycetes</taxon>
        <taxon>Micrococcales</taxon>
        <taxon>Dermacoccaceae</taxon>
        <taxon>Flexivirga</taxon>
    </lineage>
</organism>
<proteinExistence type="predicted"/>